<feature type="region of interest" description="Disordered" evidence="2">
    <location>
        <begin position="1"/>
        <end position="34"/>
    </location>
</feature>
<evidence type="ECO:0000313" key="3">
    <source>
        <dbReference type="EMBL" id="CCC51816.1"/>
    </source>
</evidence>
<accession>G0U7F8</accession>
<dbReference type="EMBL" id="HE573026">
    <property type="protein sequence ID" value="CCC51816.1"/>
    <property type="molecule type" value="Genomic_DNA"/>
</dbReference>
<evidence type="ECO:0000256" key="1">
    <source>
        <dbReference type="SAM" id="Coils"/>
    </source>
</evidence>
<dbReference type="PANTHER" id="PTHR14845">
    <property type="entry name" value="COILED-COIL DOMAIN-CONTAINING 166"/>
    <property type="match status" value="1"/>
</dbReference>
<evidence type="ECO:0008006" key="4">
    <source>
        <dbReference type="Google" id="ProtNLM"/>
    </source>
</evidence>
<proteinExistence type="predicted"/>
<feature type="coiled-coil region" evidence="1">
    <location>
        <begin position="222"/>
        <end position="348"/>
    </location>
</feature>
<protein>
    <recommendedName>
        <fullName evidence="4">Basal body-orientation factor 1</fullName>
    </recommendedName>
</protein>
<organism evidence="3">
    <name type="scientific">Trypanosoma vivax (strain Y486)</name>
    <dbReference type="NCBI Taxonomy" id="1055687"/>
    <lineage>
        <taxon>Eukaryota</taxon>
        <taxon>Discoba</taxon>
        <taxon>Euglenozoa</taxon>
        <taxon>Kinetoplastea</taxon>
        <taxon>Metakinetoplastina</taxon>
        <taxon>Trypanosomatida</taxon>
        <taxon>Trypanosomatidae</taxon>
        <taxon>Trypanosoma</taxon>
        <taxon>Duttonella</taxon>
    </lineage>
</organism>
<gene>
    <name evidence="3" type="ORF">TVY486_1008620</name>
</gene>
<name>G0U7F8_TRYVY</name>
<dbReference type="AlphaFoldDB" id="G0U7F8"/>
<feature type="compositionally biased region" description="Polar residues" evidence="2">
    <location>
        <begin position="1"/>
        <end position="10"/>
    </location>
</feature>
<feature type="coiled-coil region" evidence="1">
    <location>
        <begin position="64"/>
        <end position="91"/>
    </location>
</feature>
<dbReference type="VEuPathDB" id="TriTrypDB:TvY486_1008620"/>
<evidence type="ECO:0000256" key="2">
    <source>
        <dbReference type="SAM" id="MobiDB-lite"/>
    </source>
</evidence>
<sequence length="580" mass="66083">MNASSNTWTRRTARILPPSAAGPQTAREAPLEPREAESALIAATLANAQLRISKASALHHANEVAQLSSVRDTLEREVGQKERENREMMTVLEGRIIKEKQHGKNLTSQLEEMRSESDMRVKEAVSSMSQELKDRDELILTLKQRVELLERELESVLEFKHARDKYHAKMEVLDKAYAEEKLGREQDARHLRLELMEARVGFRAQSKMLMQQREKEVESMVRSRLKKKTREIEEQNKELLKEKVSLSLLADDMQLKTESLQNCNEELRRNKELATSIEAECFVRGAKQRHEISLLREQVKTAEDNLDAVVTQYEKRLQKQKDIHAAELDRLRSECRNVRFVAEELRRDLLKMRSISDKLVGQRTELENFFYQALAHVRREMLEERRAKNHSIGFQQPTKKPPYTARIKPHKEPLLIGDRGTQLALPVPSSRKVATEKVSWSSVDMAENGMGSNVPSLPMIAMGGGDVNPHGVYPSSVPQWSSPSSDAYEGDHYALVAEGSNLRRGELLSIPNAPKLKDLQSVEISQMSWSNKERVLQLLFNCLNKGNSVLKPTRLGSEDDAQFLSMLSSPTPDAHTFITE</sequence>
<reference evidence="3" key="1">
    <citation type="journal article" date="2012" name="Proc. Natl. Acad. Sci. U.S.A.">
        <title>Antigenic diversity is generated by distinct evolutionary mechanisms in African trypanosome species.</title>
        <authorList>
            <person name="Jackson A.P."/>
            <person name="Berry A."/>
            <person name="Aslett M."/>
            <person name="Allison H.C."/>
            <person name="Burton P."/>
            <person name="Vavrova-Anderson J."/>
            <person name="Brown R."/>
            <person name="Browne H."/>
            <person name="Corton N."/>
            <person name="Hauser H."/>
            <person name="Gamble J."/>
            <person name="Gilderthorp R."/>
            <person name="Marcello L."/>
            <person name="McQuillan J."/>
            <person name="Otto T.D."/>
            <person name="Quail M.A."/>
            <person name="Sanders M.J."/>
            <person name="van Tonder A."/>
            <person name="Ginger M.L."/>
            <person name="Field M.C."/>
            <person name="Barry J.D."/>
            <person name="Hertz-Fowler C."/>
            <person name="Berriman M."/>
        </authorList>
    </citation>
    <scope>NUCLEOTIDE SEQUENCE</scope>
    <source>
        <strain evidence="3">Y486</strain>
    </source>
</reference>
<dbReference type="OMA" id="MRHARLE"/>
<dbReference type="PANTHER" id="PTHR14845:SF0">
    <property type="entry name" value="DUF4515 DOMAIN-CONTAINING PROTEIN"/>
    <property type="match status" value="1"/>
</dbReference>
<keyword evidence="1" id="KW-0175">Coiled coil</keyword>